<feature type="region of interest" description="Disordered" evidence="9">
    <location>
        <begin position="1797"/>
        <end position="1820"/>
    </location>
</feature>
<dbReference type="Proteomes" id="UP000717515">
    <property type="component" value="Unassembled WGS sequence"/>
</dbReference>
<feature type="region of interest" description="Disordered" evidence="9">
    <location>
        <begin position="2552"/>
        <end position="2598"/>
    </location>
</feature>
<evidence type="ECO:0000256" key="9">
    <source>
        <dbReference type="SAM" id="MobiDB-lite"/>
    </source>
</evidence>
<feature type="region of interest" description="Disordered" evidence="9">
    <location>
        <begin position="1301"/>
        <end position="1348"/>
    </location>
</feature>
<dbReference type="InterPro" id="IPR046450">
    <property type="entry name" value="PA_dom_sf"/>
</dbReference>
<feature type="domain" description="RING-type" evidence="12">
    <location>
        <begin position="393"/>
        <end position="435"/>
    </location>
</feature>
<dbReference type="Pfam" id="PF02225">
    <property type="entry name" value="PA"/>
    <property type="match status" value="1"/>
</dbReference>
<organism evidence="14 15">
    <name type="scientific">Mortierella alpina</name>
    <name type="common">Oleaginous fungus</name>
    <name type="synonym">Mortierella renispora</name>
    <dbReference type="NCBI Taxonomy" id="64518"/>
    <lineage>
        <taxon>Eukaryota</taxon>
        <taxon>Fungi</taxon>
        <taxon>Fungi incertae sedis</taxon>
        <taxon>Mucoromycota</taxon>
        <taxon>Mortierellomycotina</taxon>
        <taxon>Mortierellomycetes</taxon>
        <taxon>Mortierellales</taxon>
        <taxon>Mortierellaceae</taxon>
        <taxon>Mortierella</taxon>
    </lineage>
</organism>
<reference evidence="14" key="1">
    <citation type="submission" date="2021-07" db="EMBL/GenBank/DDBJ databases">
        <title>Draft genome of Mortierella alpina, strain LL118, isolated from an aspen leaf litter sample.</title>
        <authorList>
            <person name="Yang S."/>
            <person name="Vinatzer B.A."/>
        </authorList>
    </citation>
    <scope>NUCLEOTIDE SEQUENCE</scope>
    <source>
        <strain evidence="14">LL118</strain>
    </source>
</reference>
<dbReference type="FunFam" id="3.30.40.10:FF:000388">
    <property type="entry name" value="Putative RING zinc finger domain superfamily protein"/>
    <property type="match status" value="1"/>
</dbReference>
<feature type="compositionally biased region" description="Polar residues" evidence="9">
    <location>
        <begin position="336"/>
        <end position="346"/>
    </location>
</feature>
<evidence type="ECO:0000313" key="15">
    <source>
        <dbReference type="Proteomes" id="UP000717515"/>
    </source>
</evidence>
<feature type="compositionally biased region" description="Low complexity" evidence="9">
    <location>
        <begin position="1323"/>
        <end position="1339"/>
    </location>
</feature>
<evidence type="ECO:0000313" key="14">
    <source>
        <dbReference type="EMBL" id="KAG9326534.1"/>
    </source>
</evidence>
<keyword evidence="1" id="KW-0813">Transport</keyword>
<dbReference type="Pfam" id="PF12783">
    <property type="entry name" value="Sec7-like_HUS"/>
    <property type="match status" value="1"/>
</dbReference>
<dbReference type="FunFam" id="1.10.220.20:FF:000002">
    <property type="entry name" value="Brefeldin A-inhibited guanine nucleotide-exchange protein 1"/>
    <property type="match status" value="1"/>
</dbReference>
<feature type="compositionally biased region" description="Low complexity" evidence="9">
    <location>
        <begin position="2556"/>
        <end position="2577"/>
    </location>
</feature>
<dbReference type="InterPro" id="IPR023394">
    <property type="entry name" value="Sec7_C_sf"/>
</dbReference>
<proteinExistence type="predicted"/>
<feature type="compositionally biased region" description="Polar residues" evidence="9">
    <location>
        <begin position="675"/>
        <end position="695"/>
    </location>
</feature>
<keyword evidence="2" id="KW-0963">Cytoplasm</keyword>
<dbReference type="Gene3D" id="3.30.40.10">
    <property type="entry name" value="Zinc/RING finger domain, C3HC4 (zinc finger)"/>
    <property type="match status" value="1"/>
</dbReference>
<dbReference type="EMBL" id="JAIFTL010000018">
    <property type="protein sequence ID" value="KAG9326534.1"/>
    <property type="molecule type" value="Genomic_DNA"/>
</dbReference>
<keyword evidence="5 10" id="KW-1133">Transmembrane helix</keyword>
<comment type="caution">
    <text evidence="14">The sequence shown here is derived from an EMBL/GenBank/DDBJ whole genome shotgun (WGS) entry which is preliminary data.</text>
</comment>
<feature type="domain" description="SEC7" evidence="13">
    <location>
        <begin position="1395"/>
        <end position="1582"/>
    </location>
</feature>
<feature type="compositionally biased region" description="Low complexity" evidence="9">
    <location>
        <begin position="313"/>
        <end position="323"/>
    </location>
</feature>
<dbReference type="InterPro" id="IPR015403">
    <property type="entry name" value="Mon2/Sec7/BIG1-like_HDS"/>
</dbReference>
<dbReference type="SUPFAM" id="SSF48371">
    <property type="entry name" value="ARM repeat"/>
    <property type="match status" value="1"/>
</dbReference>
<feature type="transmembrane region" description="Helical" evidence="10">
    <location>
        <begin position="220"/>
        <end position="245"/>
    </location>
</feature>
<accession>A0A9P8AC44</accession>
<dbReference type="GO" id="GO:0030663">
    <property type="term" value="C:COPI-coated vesicle membrane"/>
    <property type="evidence" value="ECO:0007669"/>
    <property type="project" value="UniProtKB-SubCell"/>
</dbReference>
<keyword evidence="3 10" id="KW-0812">Transmembrane</keyword>
<dbReference type="PROSITE" id="PS50190">
    <property type="entry name" value="SEC7"/>
    <property type="match status" value="1"/>
</dbReference>
<dbReference type="InterPro" id="IPR016024">
    <property type="entry name" value="ARM-type_fold"/>
</dbReference>
<sequence>MSLLRGPRMHAVVLLLVLQLQLLVLTGQLSTVEGSNVFGGTVAKLSFDRISVRNRPSDITSADLIEAGTRLQAGIITSTGVIPKEGISGVLFDMGYACSPNSDNTSLPTPEFYGLPRIALIRRGGPTEDSACSFRTKMINAQTNHSIGALIYNNPGTTALDGATAAVDSSGLELEIPGMLISYDDGMMLRTFLIQTQDIGSVDFNNRVRVSMGLERKMPVIWEFVLIVVVVLLAVSFVVSVVLHCRLYALRHRIRMDALARGADVLPNGTIRMRKVTLDKTILDGLPVRIYGQDSVVAPIPASTPQPQPQPQPQTQLQPQPQQEDGRHDQSKDSAGATQATVSRTNSLKSISGKSIRSLRAVAAATALDSTISTSPAVVPNAPHLDEVTADTCAVCLDEFEEGEEIRTLPCHHEFHCECIDPWLTRKSSTCPLCKYDCVPQSTEEVVGRGEEANIVTPNDRFIEFVMGPDWVAARTMRGHNGTSLVDRVGHFFGVLNDRFHGRPPRLPPRATVETSSLYRETTAHSNRMVTLDEDGQVPLQLITARGVSSAPALSSSSDSGAGTPSLRAAFVASSGRPVVVSVPAPSSVPAVVTVDEPSGSGIGIPGVEVASDASDASVVVVVDIPTGTTELMSSLELALQRLLAEAHPRKERDLVEAAQGAMERLQAYKLASASSVPKQSIDPSRASSNNTTHDTPAASLDESRAPATPEPAPVKASSSIELDSIDAEEYWVVFKLACAPSVSSKVKVLALDGLHKLIAHGKLTGDSPLTLPPATKTTPVPPSAVSRVKFATFSELNDLSHIDCSDPTDHLVPNLPGANTVGPDHYPSPPRLLDEIVHTICMTYRGPGSVDDNVQLQIIKILLTLVTSTTCDVHHASLLKIIQTSCNIFCWAKSPILQATAKAGLTQMVNLVISKMETDAHALRDIEKTLKKHAIVLQEPEADKDQPIPGLAIEGDNADEPSAAENTAANTAEETVVQAAADHSELPETDKEQESSELRDRDPSEIPLPASPVLERTPSSTSVTTAAAPIPTEPKELSPHEAAIATCRVSRQDAYLTFRLLCKLSLRADITPNNTQQEELSVRGRALVLELILSMMNNSGPVFQTDNLFVGAVRQYLCVSLSQNGVSANETLFEFSLSLFLTVLRYYRAQLKAEIEVLFNEFYLKFLDMSNATLRQKEMVLQGLHKICSNPQSLVDIYLNFDCDFSMASIFEHIVNSLSRIAQGRGKVNASATVGNMMGKQLLLNEKDAWALIQDRRLAVQGLRCMVSVLDSLVDWSKDVGAVLALPDAISAAVNNSTNGHVREVSTDTTANGMPASPQMESSSNDSGSGSPLSPRSSHATSQYNKMSHPVIVSKNPLLAMSMRTQQTSSSNMSSTSVNTVGSADSLGDDHPAEFEEIMTRKQLFLKGVRLFNSKPMKGVDFLIKQGFVQDDLHAIAAYLMTTPSLDKAAIGEYLGDGDEKAIKVMHAFVDRLDFTGVGFVDALRMFLQTFRLPGESQKIDRLMEKFADRYCDTNSKVFANADTAYTLAFSVIMLNTDQHSDSVKRRMDVSDFIKNNRGINDNSNLPDEYLAEIFQNISSNEIVLEEEQAREATKSNSATVGTIKQRQELYDMAISQMQKNARALLAGNEGRVKSTAAWRNATHAEHVKPMFAVACWPAMATLSLAFEEAIDPSVFASKSEPKTREFAAINAEAIELCLRGITNAIRIASIFHMEVERDAFISSLAKLTGMNHVSEMQPKNLLAIRTLLKVANTMGEYLEGNWNLVLKTISAMEQLQLIPRGGRVSTEGFNGVDYQHTNSGNTVGSTSTPQTPQASSRRKASLSAMMNEFQSQDTIIAIDKIFANSTALSGDAIVHLFKSICAVSLDEVEGSRNAPRMYMLQRIVEIADYNMVRIRFEWTQIWRILQSYFNAVGCSSNANVSTFAIDSLRQLAMKFLARDELAHFNTQNELLRPFEHIYKNNPSGAIHDLIIQSLRQMITARASNIRSGWKPMFGVFGRTATHGNGALVEHAFGIVQMIYENSFEVIETSFVDYVNCLVEFCFNYDEEVVNGAMALLKKCARGLWLEARAAAAAKEEEQQEVHQEKHLILEDGKAKETAVVEEDDEDMFFLKWFPIVYGLSRVVIDSELPNVRSKALVSLFEILNGSGEIFESQYWSKIYRVVLMPIFEDLKDPDYKRRDLTSTIWIQALRLMINLYSRQYHQVFYAQTDFLKGLLELITLLVSKKSEPLGQMGIICLSQLVTKNGTMFDEERWELITGTLESIFEMTTPHEVMVVDTGAHTSVPTSDNSSNAATDGSAATPATPTTVGPKFDFQETVTKCAIHLVAITFVKDMALVDLSLWPSSSSPYTAHHVSTPSNPPQNPAQGQADRESLAGSRSSSFSAQTGTEQPLGALQGPAIKPRFLHNMPTGLRHRWLECLRKSYRFVRAFNDNYELRHYLYKSGQIQQMPNMFKQENLALTTYVSVLFDFYRQFGDGEGYDAEDEIQAVLEPLVQESKLIVARYLGMLSEPSKYPKDVIVNQSQLTIMVLRELQRTPIWWPNAATTSGVVDGVRSPLSSSSPSSKRSSPAASPSPAGHMNGGGVRQQQASMESDKRKYQGLRKELPDYFRLAIRLVGVERTDVRVALQEFMGRVGELLVLE</sequence>
<dbReference type="Gene3D" id="1.10.220.20">
    <property type="match status" value="1"/>
</dbReference>
<dbReference type="Pfam" id="PF20252">
    <property type="entry name" value="BIG2_C"/>
    <property type="match status" value="1"/>
</dbReference>
<dbReference type="Pfam" id="PF13639">
    <property type="entry name" value="zf-RING_2"/>
    <property type="match status" value="1"/>
</dbReference>
<feature type="region of interest" description="Disordered" evidence="9">
    <location>
        <begin position="299"/>
        <end position="346"/>
    </location>
</feature>
<feature type="compositionally biased region" description="Low complexity" evidence="9">
    <location>
        <begin position="2375"/>
        <end position="2384"/>
    </location>
</feature>
<dbReference type="SMART" id="SM00222">
    <property type="entry name" value="Sec7"/>
    <property type="match status" value="1"/>
</dbReference>
<keyword evidence="4" id="KW-0653">Protein transport</keyword>
<dbReference type="InterPro" id="IPR035999">
    <property type="entry name" value="Sec7_dom_sf"/>
</dbReference>
<evidence type="ECO:0008006" key="16">
    <source>
        <dbReference type="Google" id="ProtNLM"/>
    </source>
</evidence>
<dbReference type="FunFam" id="1.10.1000.11:FF:000003">
    <property type="entry name" value="Brefeldin A-inhibited guanine nucleotide-exchange protein 1"/>
    <property type="match status" value="1"/>
</dbReference>
<protein>
    <recommendedName>
        <fullName evidence="16">SEC7 domain-containing protein</fullName>
    </recommendedName>
</protein>
<dbReference type="SUPFAM" id="SSF48425">
    <property type="entry name" value="Sec7 domain"/>
    <property type="match status" value="1"/>
</dbReference>
<dbReference type="Pfam" id="PF16213">
    <property type="entry name" value="DCB"/>
    <property type="match status" value="1"/>
</dbReference>
<dbReference type="CDD" id="cd00171">
    <property type="entry name" value="Sec7"/>
    <property type="match status" value="1"/>
</dbReference>
<dbReference type="SUPFAM" id="SSF57850">
    <property type="entry name" value="RING/U-box"/>
    <property type="match status" value="1"/>
</dbReference>
<evidence type="ECO:0000256" key="8">
    <source>
        <dbReference type="PROSITE-ProRule" id="PRU00175"/>
    </source>
</evidence>
<feature type="compositionally biased region" description="Polar residues" evidence="9">
    <location>
        <begin position="2282"/>
        <end position="2293"/>
    </location>
</feature>
<feature type="compositionally biased region" description="Low complexity" evidence="9">
    <location>
        <begin position="1799"/>
        <end position="1817"/>
    </location>
</feature>
<evidence type="ECO:0000256" key="5">
    <source>
        <dbReference type="ARBA" id="ARBA00022989"/>
    </source>
</evidence>
<dbReference type="SUPFAM" id="SSF52025">
    <property type="entry name" value="PA domain"/>
    <property type="match status" value="1"/>
</dbReference>
<dbReference type="InterPro" id="IPR003137">
    <property type="entry name" value="PA_domain"/>
</dbReference>
<feature type="signal peptide" evidence="11">
    <location>
        <begin position="1"/>
        <end position="34"/>
    </location>
</feature>
<dbReference type="InterPro" id="IPR032691">
    <property type="entry name" value="Mon2/Sec7/BIG1-like_HUS"/>
</dbReference>
<evidence type="ECO:0000256" key="10">
    <source>
        <dbReference type="SAM" id="Phobius"/>
    </source>
</evidence>
<feature type="compositionally biased region" description="Low complexity" evidence="9">
    <location>
        <begin position="1018"/>
        <end position="1031"/>
    </location>
</feature>
<feature type="region of interest" description="Disordered" evidence="9">
    <location>
        <begin position="675"/>
        <end position="718"/>
    </location>
</feature>
<dbReference type="Pfam" id="PF09324">
    <property type="entry name" value="Sec7-like_HDS"/>
    <property type="match status" value="1"/>
</dbReference>
<dbReference type="PANTHER" id="PTHR10663:SF375">
    <property type="entry name" value="LD29171P"/>
    <property type="match status" value="1"/>
</dbReference>
<dbReference type="GO" id="GO:0015031">
    <property type="term" value="P:protein transport"/>
    <property type="evidence" value="ECO:0007669"/>
    <property type="project" value="UniProtKB-KW"/>
</dbReference>
<dbReference type="Gene3D" id="1.10.1000.11">
    <property type="entry name" value="Arf Nucleotide-binding Site Opener,domain 2"/>
    <property type="match status" value="1"/>
</dbReference>
<evidence type="ECO:0000259" key="12">
    <source>
        <dbReference type="PROSITE" id="PS50089"/>
    </source>
</evidence>
<feature type="compositionally biased region" description="Basic and acidic residues" evidence="9">
    <location>
        <begin position="983"/>
        <end position="1005"/>
    </location>
</feature>
<evidence type="ECO:0000256" key="11">
    <source>
        <dbReference type="SAM" id="SignalP"/>
    </source>
</evidence>
<keyword evidence="8" id="KW-0863">Zinc-finger</keyword>
<gene>
    <name evidence="14" type="ORF">KVV02_007683</name>
</gene>
<dbReference type="GO" id="GO:0008270">
    <property type="term" value="F:zinc ion binding"/>
    <property type="evidence" value="ECO:0007669"/>
    <property type="project" value="UniProtKB-KW"/>
</dbReference>
<dbReference type="InterPro" id="IPR032629">
    <property type="entry name" value="DCB_dom"/>
</dbReference>
<dbReference type="InterPro" id="IPR013083">
    <property type="entry name" value="Znf_RING/FYVE/PHD"/>
</dbReference>
<dbReference type="InterPro" id="IPR000904">
    <property type="entry name" value="Sec7_dom"/>
</dbReference>
<keyword evidence="11" id="KW-0732">Signal</keyword>
<dbReference type="InterPro" id="IPR001841">
    <property type="entry name" value="Znf_RING"/>
</dbReference>
<evidence type="ECO:0000256" key="1">
    <source>
        <dbReference type="ARBA" id="ARBA00022448"/>
    </source>
</evidence>
<evidence type="ECO:0000256" key="4">
    <source>
        <dbReference type="ARBA" id="ARBA00022927"/>
    </source>
</evidence>
<feature type="region of interest" description="Disordered" evidence="9">
    <location>
        <begin position="982"/>
        <end position="1036"/>
    </location>
</feature>
<evidence type="ECO:0000256" key="3">
    <source>
        <dbReference type="ARBA" id="ARBA00022692"/>
    </source>
</evidence>
<dbReference type="GO" id="GO:0032012">
    <property type="term" value="P:regulation of ARF protein signal transduction"/>
    <property type="evidence" value="ECO:0007669"/>
    <property type="project" value="InterPro"/>
</dbReference>
<comment type="subcellular location">
    <subcellularLocation>
        <location evidence="7">Cytoplasmic vesicle</location>
        <location evidence="7">COPI-coated vesicle membrane</location>
    </subcellularLocation>
</comment>
<feature type="compositionally biased region" description="Low complexity" evidence="9">
    <location>
        <begin position="2294"/>
        <end position="2308"/>
    </location>
</feature>
<name>A0A9P8AC44_MORAP</name>
<evidence type="ECO:0000259" key="13">
    <source>
        <dbReference type="PROSITE" id="PS50190"/>
    </source>
</evidence>
<keyword evidence="8" id="KW-0862">Zinc</keyword>
<feature type="compositionally biased region" description="Polar residues" evidence="9">
    <location>
        <begin position="2349"/>
        <end position="2358"/>
    </location>
</feature>
<dbReference type="SMART" id="SM00184">
    <property type="entry name" value="RING"/>
    <property type="match status" value="1"/>
</dbReference>
<dbReference type="CDD" id="cd16454">
    <property type="entry name" value="RING-H2_PA-TM-RING"/>
    <property type="match status" value="1"/>
</dbReference>
<feature type="region of interest" description="Disordered" evidence="9">
    <location>
        <begin position="2282"/>
        <end position="2311"/>
    </location>
</feature>
<evidence type="ECO:0000256" key="2">
    <source>
        <dbReference type="ARBA" id="ARBA00022490"/>
    </source>
</evidence>
<feature type="region of interest" description="Disordered" evidence="9">
    <location>
        <begin position="939"/>
        <end position="970"/>
    </location>
</feature>
<feature type="region of interest" description="Disordered" evidence="9">
    <location>
        <begin position="2349"/>
        <end position="2395"/>
    </location>
</feature>
<evidence type="ECO:0000256" key="6">
    <source>
        <dbReference type="ARBA" id="ARBA00023136"/>
    </source>
</evidence>
<dbReference type="Gene3D" id="3.50.30.30">
    <property type="match status" value="1"/>
</dbReference>
<dbReference type="Pfam" id="PF01369">
    <property type="entry name" value="Sec7"/>
    <property type="match status" value="1"/>
</dbReference>
<dbReference type="GO" id="GO:0005085">
    <property type="term" value="F:guanyl-nucleotide exchange factor activity"/>
    <property type="evidence" value="ECO:0007669"/>
    <property type="project" value="InterPro"/>
</dbReference>
<dbReference type="InterPro" id="IPR046455">
    <property type="entry name" value="Sec7/BIG1-like_C"/>
</dbReference>
<dbReference type="PANTHER" id="PTHR10663">
    <property type="entry name" value="GUANYL-NUCLEOTIDE EXCHANGE FACTOR"/>
    <property type="match status" value="1"/>
</dbReference>
<feature type="compositionally biased region" description="Pro residues" evidence="9">
    <location>
        <begin position="302"/>
        <end position="312"/>
    </location>
</feature>
<dbReference type="PROSITE" id="PS50089">
    <property type="entry name" value="ZF_RING_2"/>
    <property type="match status" value="1"/>
</dbReference>
<keyword evidence="6 10" id="KW-0472">Membrane</keyword>
<keyword evidence="8" id="KW-0479">Metal-binding</keyword>
<evidence type="ECO:0000256" key="7">
    <source>
        <dbReference type="ARBA" id="ARBA00060451"/>
    </source>
</evidence>
<feature type="chain" id="PRO_5040306641" description="SEC7 domain-containing protein" evidence="11">
    <location>
        <begin position="35"/>
        <end position="2642"/>
    </location>
</feature>